<dbReference type="InterPro" id="IPR019993">
    <property type="entry name" value="RecB_nuclease_TM0106_put"/>
</dbReference>
<evidence type="ECO:0000259" key="1">
    <source>
        <dbReference type="Pfam" id="PF13482"/>
    </source>
</evidence>
<evidence type="ECO:0000313" key="3">
    <source>
        <dbReference type="Proteomes" id="UP000625316"/>
    </source>
</evidence>
<dbReference type="InterPro" id="IPR012337">
    <property type="entry name" value="RNaseH-like_sf"/>
</dbReference>
<name>A0A928VN22_9CYAN</name>
<evidence type="ECO:0000313" key="2">
    <source>
        <dbReference type="EMBL" id="MBE9031335.1"/>
    </source>
</evidence>
<accession>A0A928VN22</accession>
<protein>
    <submittedName>
        <fullName evidence="2">TM0106 family RecB-like putative nuclease</fullName>
    </submittedName>
</protein>
<proteinExistence type="predicted"/>
<gene>
    <name evidence="2" type="ORF">IQ266_16490</name>
</gene>
<comment type="caution">
    <text evidence="2">The sequence shown here is derived from an EMBL/GenBank/DDBJ whole genome shotgun (WGS) entry which is preliminary data.</text>
</comment>
<keyword evidence="3" id="KW-1185">Reference proteome</keyword>
<dbReference type="NCBIfam" id="TIGR03491">
    <property type="entry name" value="TM0106 family RecB-like putative nuclease"/>
    <property type="match status" value="1"/>
</dbReference>
<dbReference type="GO" id="GO:0000166">
    <property type="term" value="F:nucleotide binding"/>
    <property type="evidence" value="ECO:0007669"/>
    <property type="project" value="InterPro"/>
</dbReference>
<dbReference type="InterPro" id="IPR010995">
    <property type="entry name" value="DNA_repair_Rad51/TF_NusA_a-hlx"/>
</dbReference>
<feature type="domain" description="YprB ribonuclease H-like" evidence="1">
    <location>
        <begin position="308"/>
        <end position="479"/>
    </location>
</feature>
<dbReference type="SUPFAM" id="SSF53098">
    <property type="entry name" value="Ribonuclease H-like"/>
    <property type="match status" value="1"/>
</dbReference>
<dbReference type="EMBL" id="JADEXQ010000060">
    <property type="protein sequence ID" value="MBE9031335.1"/>
    <property type="molecule type" value="Genomic_DNA"/>
</dbReference>
<dbReference type="InterPro" id="IPR038720">
    <property type="entry name" value="YprB_RNase_H-like_dom"/>
</dbReference>
<dbReference type="Proteomes" id="UP000625316">
    <property type="component" value="Unassembled WGS sequence"/>
</dbReference>
<dbReference type="SUPFAM" id="SSF47794">
    <property type="entry name" value="Rad51 N-terminal domain-like"/>
    <property type="match status" value="1"/>
</dbReference>
<reference evidence="2" key="1">
    <citation type="submission" date="2020-10" db="EMBL/GenBank/DDBJ databases">
        <authorList>
            <person name="Castelo-Branco R."/>
            <person name="Eusebio N."/>
            <person name="Adriana R."/>
            <person name="Vieira A."/>
            <person name="Brugerolle De Fraissinette N."/>
            <person name="Rezende De Castro R."/>
            <person name="Schneider M.P."/>
            <person name="Vasconcelos V."/>
            <person name="Leao P.N."/>
        </authorList>
    </citation>
    <scope>NUCLEOTIDE SEQUENCE</scope>
    <source>
        <strain evidence="2">LEGE 11480</strain>
    </source>
</reference>
<organism evidence="2 3">
    <name type="scientific">Romeriopsis navalis LEGE 11480</name>
    <dbReference type="NCBI Taxonomy" id="2777977"/>
    <lineage>
        <taxon>Bacteria</taxon>
        <taxon>Bacillati</taxon>
        <taxon>Cyanobacteriota</taxon>
        <taxon>Cyanophyceae</taxon>
        <taxon>Leptolyngbyales</taxon>
        <taxon>Leptolyngbyaceae</taxon>
        <taxon>Romeriopsis</taxon>
        <taxon>Romeriopsis navalis</taxon>
    </lineage>
</organism>
<dbReference type="Gene3D" id="1.10.150.20">
    <property type="entry name" value="5' to 3' exonuclease, C-terminal subdomain"/>
    <property type="match status" value="1"/>
</dbReference>
<dbReference type="Pfam" id="PF13482">
    <property type="entry name" value="RNase_H_2"/>
    <property type="match status" value="1"/>
</dbReference>
<dbReference type="AlphaFoldDB" id="A0A928VN22"/>
<dbReference type="RefSeq" id="WP_264326165.1">
    <property type="nucleotide sequence ID" value="NZ_JADEXQ010000060.1"/>
</dbReference>
<sequence length="492" mass="56402">MLLTAEMLLNYQRCNRRAFLDAHGDSGRKDAPSDYLQKLFQDSAGNHRSLLQDKEYQRPMFDSGDWPTGAEKTLELMRQGVETIYQPILLAEIDGVTWRSVPDLLIKQPGQSYFGDWMYTLQEIKLSKRAKTEYQVVVAYHTRALAEVQGAWPEEAFLNLKDKGLYAVDLWEMLPRLAEVVDGCLTALSGATEPEVFISRNRCGLCHWYNYCYDIASTQQHLSLLPGVTQGRYAELQKRNITTLETLASMPPKRLETLPGFGLEAATRLARQANVTLHNRALPADGFPHGAQSGQFLQERLPTAPIELYFDIESEPSMDLIYLHGVLLVDRTNNTQEFHKFLADNPDDERKVWEAFLEFVWMYPTAPIFHFCPYEVQTVNKLAKLYGTPRERVQPLLPRFVDLHAIATQVATLPVESYALKNIARWMGFDWRDSSANGAQSIYWYAQWLSTQEQSFLDSIVVYNEDDCRATYHIKEWLVDFVEGFDQALLAS</sequence>